<reference evidence="1 2" key="1">
    <citation type="submission" date="2019-03" db="EMBL/GenBank/DDBJ databases">
        <title>Single cell metagenomics reveals metabolic interactions within the superorganism composed of flagellate Streblomastix strix and complex community of Bacteroidetes bacteria on its surface.</title>
        <authorList>
            <person name="Treitli S.C."/>
            <person name="Kolisko M."/>
            <person name="Husnik F."/>
            <person name="Keeling P."/>
            <person name="Hampl V."/>
        </authorList>
    </citation>
    <scope>NUCLEOTIDE SEQUENCE [LARGE SCALE GENOMIC DNA]</scope>
    <source>
        <strain evidence="1">ST1C</strain>
    </source>
</reference>
<evidence type="ECO:0000313" key="2">
    <source>
        <dbReference type="Proteomes" id="UP000324800"/>
    </source>
</evidence>
<accession>A0A5J4UD41</accession>
<dbReference type="Proteomes" id="UP000324800">
    <property type="component" value="Unassembled WGS sequence"/>
</dbReference>
<dbReference type="EMBL" id="SNRW01017644">
    <property type="protein sequence ID" value="KAA6368144.1"/>
    <property type="molecule type" value="Genomic_DNA"/>
</dbReference>
<sequence>MSFQMQHLLSGGLDKHLLVSTLSQSGVLRKANCAPLAGTQAEIIQKVVAATEEAITPSRNRAAFMRIGLVSQLADGSLLATFDEMESNKRMSEQFPAEAAEN</sequence>
<proteinExistence type="predicted"/>
<protein>
    <submittedName>
        <fullName evidence="1">Uncharacterized protein</fullName>
    </submittedName>
</protein>
<evidence type="ECO:0000313" key="1">
    <source>
        <dbReference type="EMBL" id="KAA6368144.1"/>
    </source>
</evidence>
<gene>
    <name evidence="1" type="ORF">EZS28_036328</name>
</gene>
<organism evidence="1 2">
    <name type="scientific">Streblomastix strix</name>
    <dbReference type="NCBI Taxonomy" id="222440"/>
    <lineage>
        <taxon>Eukaryota</taxon>
        <taxon>Metamonada</taxon>
        <taxon>Preaxostyla</taxon>
        <taxon>Oxymonadida</taxon>
        <taxon>Streblomastigidae</taxon>
        <taxon>Streblomastix</taxon>
    </lineage>
</organism>
<comment type="caution">
    <text evidence="1">The sequence shown here is derived from an EMBL/GenBank/DDBJ whole genome shotgun (WGS) entry which is preliminary data.</text>
</comment>
<name>A0A5J4UD41_9EUKA</name>
<dbReference type="AlphaFoldDB" id="A0A5J4UD41"/>